<dbReference type="InParanoid" id="A0A0V1BQF5"/>
<keyword evidence="1" id="KW-1133">Transmembrane helix</keyword>
<evidence type="ECO:0000313" key="3">
    <source>
        <dbReference type="Proteomes" id="UP000054776"/>
    </source>
</evidence>
<keyword evidence="1" id="KW-0472">Membrane</keyword>
<evidence type="ECO:0000313" key="2">
    <source>
        <dbReference type="EMBL" id="KRY39515.1"/>
    </source>
</evidence>
<gene>
    <name evidence="2" type="ORF">T01_3151</name>
</gene>
<protein>
    <submittedName>
        <fullName evidence="2">Uncharacterized protein</fullName>
    </submittedName>
</protein>
<dbReference type="Proteomes" id="UP000054776">
    <property type="component" value="Unassembled WGS sequence"/>
</dbReference>
<name>A0A0V1BQF5_TRISP</name>
<dbReference type="AlphaFoldDB" id="A0A0V1BQF5"/>
<proteinExistence type="predicted"/>
<comment type="caution">
    <text evidence="2">The sequence shown here is derived from an EMBL/GenBank/DDBJ whole genome shotgun (WGS) entry which is preliminary data.</text>
</comment>
<reference evidence="2 3" key="1">
    <citation type="submission" date="2015-01" db="EMBL/GenBank/DDBJ databases">
        <title>Evolution of Trichinella species and genotypes.</title>
        <authorList>
            <person name="Korhonen P.K."/>
            <person name="Edoardo P."/>
            <person name="Giuseppe L.R."/>
            <person name="Gasser R.B."/>
        </authorList>
    </citation>
    <scope>NUCLEOTIDE SEQUENCE [LARGE SCALE GENOMIC DNA]</scope>
    <source>
        <strain evidence="2">ISS3</strain>
    </source>
</reference>
<organism evidence="2 3">
    <name type="scientific">Trichinella spiralis</name>
    <name type="common">Trichina worm</name>
    <dbReference type="NCBI Taxonomy" id="6334"/>
    <lineage>
        <taxon>Eukaryota</taxon>
        <taxon>Metazoa</taxon>
        <taxon>Ecdysozoa</taxon>
        <taxon>Nematoda</taxon>
        <taxon>Enoplea</taxon>
        <taxon>Dorylaimia</taxon>
        <taxon>Trichinellida</taxon>
        <taxon>Trichinellidae</taxon>
        <taxon>Trichinella</taxon>
    </lineage>
</organism>
<dbReference type="EMBL" id="JYDH01000018">
    <property type="protein sequence ID" value="KRY39515.1"/>
    <property type="molecule type" value="Genomic_DNA"/>
</dbReference>
<accession>A0A0V1BQF5</accession>
<feature type="transmembrane region" description="Helical" evidence="1">
    <location>
        <begin position="68"/>
        <end position="85"/>
    </location>
</feature>
<sequence>MRIEWKLEMLNLNFYQKLSSCESDKQKGIFEKISFSVNCSNKRCISWIRSDHDVFIVHDLNVTRRTHFVVFAFCCVSFFFLIMLINHRQIQPTG</sequence>
<keyword evidence="1" id="KW-0812">Transmembrane</keyword>
<evidence type="ECO:0000256" key="1">
    <source>
        <dbReference type="SAM" id="Phobius"/>
    </source>
</evidence>
<keyword evidence="3" id="KW-1185">Reference proteome</keyword>